<dbReference type="EMBL" id="BAAAYK010000038">
    <property type="protein sequence ID" value="GAA3360899.1"/>
    <property type="molecule type" value="Genomic_DNA"/>
</dbReference>
<proteinExistence type="predicted"/>
<evidence type="ECO:0000256" key="1">
    <source>
        <dbReference type="SAM" id="MobiDB-lite"/>
    </source>
</evidence>
<reference evidence="4" key="1">
    <citation type="journal article" date="2019" name="Int. J. Syst. Evol. Microbiol.">
        <title>The Global Catalogue of Microorganisms (GCM) 10K type strain sequencing project: providing services to taxonomists for standard genome sequencing and annotation.</title>
        <authorList>
            <consortium name="The Broad Institute Genomics Platform"/>
            <consortium name="The Broad Institute Genome Sequencing Center for Infectious Disease"/>
            <person name="Wu L."/>
            <person name="Ma J."/>
        </authorList>
    </citation>
    <scope>NUCLEOTIDE SEQUENCE [LARGE SCALE GENOMIC DNA]</scope>
    <source>
        <strain evidence="4">JCM 9687</strain>
    </source>
</reference>
<evidence type="ECO:0000256" key="2">
    <source>
        <dbReference type="SAM" id="Phobius"/>
    </source>
</evidence>
<keyword evidence="4" id="KW-1185">Reference proteome</keyword>
<sequence>MLRRRWEREDPAVVRIRTCAYPVLPMTAASVAVLVSMALSAAAGTRASPHQSLPARGVILAIAPGSGGAAPARRGRSGELRIDFGERRNCPVGTLNGGPGILARRIEHSAGGPPPGGRKWNSGYRETPHQSLGKPLACEFLRWALA</sequence>
<evidence type="ECO:0000313" key="4">
    <source>
        <dbReference type="Proteomes" id="UP001500483"/>
    </source>
</evidence>
<dbReference type="Proteomes" id="UP001500483">
    <property type="component" value="Unassembled WGS sequence"/>
</dbReference>
<feature type="region of interest" description="Disordered" evidence="1">
    <location>
        <begin position="108"/>
        <end position="127"/>
    </location>
</feature>
<evidence type="ECO:0000313" key="3">
    <source>
        <dbReference type="EMBL" id="GAA3360899.1"/>
    </source>
</evidence>
<comment type="caution">
    <text evidence="3">The sequence shown here is derived from an EMBL/GenBank/DDBJ whole genome shotgun (WGS) entry which is preliminary data.</text>
</comment>
<feature type="transmembrane region" description="Helical" evidence="2">
    <location>
        <begin position="21"/>
        <end position="43"/>
    </location>
</feature>
<name>A0ABP6RTM4_9PSEU</name>
<accession>A0ABP6RTM4</accession>
<keyword evidence="2" id="KW-1133">Transmembrane helix</keyword>
<gene>
    <name evidence="3" type="ORF">GCM10020366_42740</name>
</gene>
<organism evidence="3 4">
    <name type="scientific">Saccharopolyspora gregorii</name>
    <dbReference type="NCBI Taxonomy" id="33914"/>
    <lineage>
        <taxon>Bacteria</taxon>
        <taxon>Bacillati</taxon>
        <taxon>Actinomycetota</taxon>
        <taxon>Actinomycetes</taxon>
        <taxon>Pseudonocardiales</taxon>
        <taxon>Pseudonocardiaceae</taxon>
        <taxon>Saccharopolyspora</taxon>
    </lineage>
</organism>
<keyword evidence="2" id="KW-0812">Transmembrane</keyword>
<keyword evidence="2" id="KW-0472">Membrane</keyword>
<protein>
    <submittedName>
        <fullName evidence="3">Uncharacterized protein</fullName>
    </submittedName>
</protein>